<protein>
    <recommendedName>
        <fullName evidence="5">Phosphate acetyltransferase</fullName>
        <ecNumber evidence="4">2.3.1.8</ecNumber>
    </recommendedName>
    <alternativeName>
        <fullName evidence="8">Phosphotransacetylase</fullName>
    </alternativeName>
</protein>
<dbReference type="RefSeq" id="WP_022789494.1">
    <property type="nucleotide sequence ID" value="NZ_CAUWMU010000001.1"/>
</dbReference>
<keyword evidence="11" id="KW-1185">Reference proteome</keyword>
<evidence type="ECO:0000256" key="8">
    <source>
        <dbReference type="ARBA" id="ARBA00031108"/>
    </source>
</evidence>
<keyword evidence="6 10" id="KW-0808">Transferase</keyword>
<dbReference type="Pfam" id="PF01515">
    <property type="entry name" value="PTA_PTB"/>
    <property type="match status" value="1"/>
</dbReference>
<dbReference type="Gene3D" id="3.40.50.10950">
    <property type="match status" value="1"/>
</dbReference>
<dbReference type="AlphaFoldDB" id="A0A380LME8"/>
<evidence type="ECO:0000256" key="6">
    <source>
        <dbReference type="ARBA" id="ARBA00022679"/>
    </source>
</evidence>
<dbReference type="NCBIfam" id="NF007233">
    <property type="entry name" value="PRK09653.1"/>
    <property type="match status" value="1"/>
</dbReference>
<evidence type="ECO:0000256" key="1">
    <source>
        <dbReference type="ARBA" id="ARBA00000705"/>
    </source>
</evidence>
<evidence type="ECO:0000313" key="11">
    <source>
        <dbReference type="Proteomes" id="UP000255523"/>
    </source>
</evidence>
<dbReference type="InterPro" id="IPR002505">
    <property type="entry name" value="PTA_PTB"/>
</dbReference>
<dbReference type="PANTHER" id="PTHR43356:SF3">
    <property type="entry name" value="PHOSPHATE ACETYLTRANSFERASE"/>
    <property type="match status" value="1"/>
</dbReference>
<gene>
    <name evidence="10" type="primary">pta</name>
    <name evidence="10" type="ORF">NCTC11087_01358</name>
</gene>
<dbReference type="GO" id="GO:0008959">
    <property type="term" value="F:phosphate acetyltransferase activity"/>
    <property type="evidence" value="ECO:0007669"/>
    <property type="project" value="UniProtKB-EC"/>
</dbReference>
<dbReference type="InterPro" id="IPR042113">
    <property type="entry name" value="P_AcTrfase_dom1"/>
</dbReference>
<evidence type="ECO:0000256" key="7">
    <source>
        <dbReference type="ARBA" id="ARBA00023315"/>
    </source>
</evidence>
<evidence type="ECO:0000313" key="10">
    <source>
        <dbReference type="EMBL" id="SUO04443.1"/>
    </source>
</evidence>
<comment type="pathway">
    <text evidence="2">Metabolic intermediate biosynthesis; acetyl-CoA biosynthesis; acetyl-CoA from acetate: step 2/2.</text>
</comment>
<dbReference type="PIRSF" id="PIRSF000428">
    <property type="entry name" value="P_Ac_trans"/>
    <property type="match status" value="1"/>
</dbReference>
<accession>A0A380LME8</accession>
<organism evidence="10 11">
    <name type="scientific">Faecalicoccus pleomorphus</name>
    <dbReference type="NCBI Taxonomy" id="1323"/>
    <lineage>
        <taxon>Bacteria</taxon>
        <taxon>Bacillati</taxon>
        <taxon>Bacillota</taxon>
        <taxon>Erysipelotrichia</taxon>
        <taxon>Erysipelotrichales</taxon>
        <taxon>Erysipelotrichaceae</taxon>
        <taxon>Faecalicoccus</taxon>
    </lineage>
</organism>
<keyword evidence="7 10" id="KW-0012">Acyltransferase</keyword>
<comment type="similarity">
    <text evidence="3">Belongs to the phosphate acetyltransferase and butyryltransferase family.</text>
</comment>
<dbReference type="Gene3D" id="3.40.50.10750">
    <property type="entry name" value="Isocitrate/Isopropylmalate dehydrogenase-like"/>
    <property type="match status" value="1"/>
</dbReference>
<dbReference type="InterPro" id="IPR004614">
    <property type="entry name" value="P_AcTrfase"/>
</dbReference>
<evidence type="ECO:0000256" key="5">
    <source>
        <dbReference type="ARBA" id="ARBA00021528"/>
    </source>
</evidence>
<reference evidence="10 11" key="1">
    <citation type="submission" date="2018-06" db="EMBL/GenBank/DDBJ databases">
        <authorList>
            <consortium name="Pathogen Informatics"/>
            <person name="Doyle S."/>
        </authorList>
    </citation>
    <scope>NUCLEOTIDE SEQUENCE [LARGE SCALE GENOMIC DNA]</scope>
    <source>
        <strain evidence="10 11">NCTC11087</strain>
    </source>
</reference>
<dbReference type="InterPro" id="IPR050500">
    <property type="entry name" value="Phos_Acetyltrans/Butyryltrans"/>
</dbReference>
<dbReference type="SUPFAM" id="SSF53659">
    <property type="entry name" value="Isocitrate/Isopropylmalate dehydrogenase-like"/>
    <property type="match status" value="1"/>
</dbReference>
<evidence type="ECO:0000256" key="3">
    <source>
        <dbReference type="ARBA" id="ARBA00005656"/>
    </source>
</evidence>
<evidence type="ECO:0000259" key="9">
    <source>
        <dbReference type="Pfam" id="PF01515"/>
    </source>
</evidence>
<dbReference type="GeneID" id="77462317"/>
<dbReference type="InterPro" id="IPR012147">
    <property type="entry name" value="P_Ac_Bu_trans"/>
</dbReference>
<proteinExistence type="inferred from homology"/>
<comment type="catalytic activity">
    <reaction evidence="1">
        <text>acetyl-CoA + phosphate = acetyl phosphate + CoA</text>
        <dbReference type="Rhea" id="RHEA:19521"/>
        <dbReference type="ChEBI" id="CHEBI:22191"/>
        <dbReference type="ChEBI" id="CHEBI:43474"/>
        <dbReference type="ChEBI" id="CHEBI:57287"/>
        <dbReference type="ChEBI" id="CHEBI:57288"/>
        <dbReference type="EC" id="2.3.1.8"/>
    </reaction>
</comment>
<evidence type="ECO:0000256" key="2">
    <source>
        <dbReference type="ARBA" id="ARBA00004989"/>
    </source>
</evidence>
<name>A0A380LME8_9FIRM</name>
<dbReference type="PANTHER" id="PTHR43356">
    <property type="entry name" value="PHOSPHATE ACETYLTRANSFERASE"/>
    <property type="match status" value="1"/>
</dbReference>
<dbReference type="EC" id="2.3.1.8" evidence="4"/>
<sequence>MIINELEGKVKGKGIRIVFTEGWDPRVQRAVIDLQANDVVHPILLGSPEQIQKCSEENGLDVSNIEQIDPLNYDGIEEMAVKMVELRRGKMDLEQCRKALQSSNYFGTMLVQMGIADGLLGGATYSTADTIRPALQLVKTAPGQPLVSSCFLLVKGSEQYIMGDCSININPTPDELVEITVQTAHTARQFGIEPKVALLSYSSMGSAKGECVAKMAEAATRLKRMPIDFEVDGEMQFDCAVAPEVAALKAPNSKVAGHANTFIFPNLSSGNIGYKIAARLGGWQAIGPVLQGLNAPINDLSRGCTSQEIYKMAIVTAAQKALGI</sequence>
<evidence type="ECO:0000256" key="4">
    <source>
        <dbReference type="ARBA" id="ARBA00012707"/>
    </source>
</evidence>
<dbReference type="NCBIfam" id="TIGR00651">
    <property type="entry name" value="pta"/>
    <property type="match status" value="1"/>
</dbReference>
<dbReference type="Proteomes" id="UP000255523">
    <property type="component" value="Unassembled WGS sequence"/>
</dbReference>
<feature type="domain" description="Phosphate acetyl/butaryl transferase" evidence="9">
    <location>
        <begin position="2"/>
        <end position="317"/>
    </location>
</feature>
<dbReference type="InterPro" id="IPR042112">
    <property type="entry name" value="P_AcTrfase_dom2"/>
</dbReference>
<dbReference type="EMBL" id="UHFX01000003">
    <property type="protein sequence ID" value="SUO04443.1"/>
    <property type="molecule type" value="Genomic_DNA"/>
</dbReference>